<reference evidence="1" key="1">
    <citation type="submission" date="2021-02" db="EMBL/GenBank/DDBJ databases">
        <authorList>
            <person name="Dougan E. K."/>
            <person name="Rhodes N."/>
            <person name="Thang M."/>
            <person name="Chan C."/>
        </authorList>
    </citation>
    <scope>NUCLEOTIDE SEQUENCE</scope>
</reference>
<protein>
    <submittedName>
        <fullName evidence="1">Uncharacterized protein</fullName>
    </submittedName>
</protein>
<comment type="caution">
    <text evidence="1">The sequence shown here is derived from an EMBL/GenBank/DDBJ whole genome shotgun (WGS) entry which is preliminary data.</text>
</comment>
<evidence type="ECO:0000313" key="2">
    <source>
        <dbReference type="Proteomes" id="UP000626109"/>
    </source>
</evidence>
<dbReference type="Proteomes" id="UP000626109">
    <property type="component" value="Unassembled WGS sequence"/>
</dbReference>
<dbReference type="AlphaFoldDB" id="A0A813LCS6"/>
<accession>A0A813LCS6</accession>
<organism evidence="1 2">
    <name type="scientific">Polarella glacialis</name>
    <name type="common">Dinoflagellate</name>
    <dbReference type="NCBI Taxonomy" id="89957"/>
    <lineage>
        <taxon>Eukaryota</taxon>
        <taxon>Sar</taxon>
        <taxon>Alveolata</taxon>
        <taxon>Dinophyceae</taxon>
        <taxon>Suessiales</taxon>
        <taxon>Suessiaceae</taxon>
        <taxon>Polarella</taxon>
    </lineage>
</organism>
<evidence type="ECO:0000313" key="1">
    <source>
        <dbReference type="EMBL" id="CAE8722620.1"/>
    </source>
</evidence>
<name>A0A813LCS6_POLGL</name>
<gene>
    <name evidence="1" type="ORF">PGLA2088_LOCUS42646</name>
</gene>
<proteinExistence type="predicted"/>
<dbReference type="EMBL" id="CAJNNW010034421">
    <property type="protein sequence ID" value="CAE8722620.1"/>
    <property type="molecule type" value="Genomic_DNA"/>
</dbReference>
<sequence>MRVCERGPRVYVSVCGFLYRDVCGLLCELVVSRGAKGLASPLHVNILAEPGSLIDGYSLAAAVDAYGSVLVLGGMPFNPGVHAAACLA</sequence>